<dbReference type="Pfam" id="PF04233">
    <property type="entry name" value="Phage_Mu_F"/>
    <property type="match status" value="1"/>
</dbReference>
<protein>
    <submittedName>
        <fullName evidence="2">Minor capsid protein</fullName>
    </submittedName>
</protein>
<feature type="domain" description="Phage head morphogenesis" evidence="1">
    <location>
        <begin position="48"/>
        <end position="148"/>
    </location>
</feature>
<name>A0ABD5FSP3_ENTCA</name>
<sequence length="171" mass="19178">MGSQTVSSVLQTGVLNKTAIDQMVKQPWAGDNYSDRIWKNKAQLIASMKSELTSGIIQGKSIYQVANMMDARLQVGRSQTQRLVRTEYMHALNQGQIETYRSNGYTKLRWVATMDDKTSDICRKRNGKEYAIDNLPDIPAHPNCRCTLVPVISQATIDKTAGELRAVLTKK</sequence>
<evidence type="ECO:0000313" key="2">
    <source>
        <dbReference type="EMBL" id="MDT2984498.1"/>
    </source>
</evidence>
<proteinExistence type="predicted"/>
<comment type="caution">
    <text evidence="2">The sequence shown here is derived from an EMBL/GenBank/DDBJ whole genome shotgun (WGS) entry which is preliminary data.</text>
</comment>
<dbReference type="InterPro" id="IPR006528">
    <property type="entry name" value="Phage_head_morphogenesis_dom"/>
</dbReference>
<accession>A0ABD5FSP3</accession>
<gene>
    <name evidence="2" type="ORF">P7I34_17850</name>
</gene>
<organism evidence="2 3">
    <name type="scientific">Enterococcus casseliflavus</name>
    <name type="common">Enterococcus flavescens</name>
    <dbReference type="NCBI Taxonomy" id="37734"/>
    <lineage>
        <taxon>Bacteria</taxon>
        <taxon>Bacillati</taxon>
        <taxon>Bacillota</taxon>
        <taxon>Bacilli</taxon>
        <taxon>Lactobacillales</taxon>
        <taxon>Enterococcaceae</taxon>
        <taxon>Enterococcus</taxon>
    </lineage>
</organism>
<dbReference type="RefSeq" id="WP_311957838.1">
    <property type="nucleotide sequence ID" value="NZ_JARQDZ010000027.1"/>
</dbReference>
<evidence type="ECO:0000313" key="3">
    <source>
        <dbReference type="Proteomes" id="UP001253851"/>
    </source>
</evidence>
<dbReference type="Proteomes" id="UP001253851">
    <property type="component" value="Unassembled WGS sequence"/>
</dbReference>
<dbReference type="NCBIfam" id="TIGR01641">
    <property type="entry name" value="phageSPP1_gp7"/>
    <property type="match status" value="1"/>
</dbReference>
<reference evidence="2 3" key="1">
    <citation type="submission" date="2023-03" db="EMBL/GenBank/DDBJ databases">
        <authorList>
            <person name="Shen W."/>
            <person name="Cai J."/>
        </authorList>
    </citation>
    <scope>NUCLEOTIDE SEQUENCE [LARGE SCALE GENOMIC DNA]</scope>
    <source>
        <strain evidence="2 3">B516</strain>
    </source>
</reference>
<dbReference type="AlphaFoldDB" id="A0ABD5FSP3"/>
<dbReference type="EMBL" id="JARQDZ010000027">
    <property type="protein sequence ID" value="MDT2984498.1"/>
    <property type="molecule type" value="Genomic_DNA"/>
</dbReference>
<evidence type="ECO:0000259" key="1">
    <source>
        <dbReference type="Pfam" id="PF04233"/>
    </source>
</evidence>